<dbReference type="Proteomes" id="UP001621418">
    <property type="component" value="Chromosome"/>
</dbReference>
<feature type="transmembrane region" description="Helical" evidence="2">
    <location>
        <begin position="155"/>
        <end position="174"/>
    </location>
</feature>
<dbReference type="RefSeq" id="WP_405148153.1">
    <property type="nucleotide sequence ID" value="NZ_CP109527.1"/>
</dbReference>
<protein>
    <submittedName>
        <fullName evidence="3">Uncharacterized protein</fullName>
    </submittedName>
</protein>
<gene>
    <name evidence="3" type="ORF">OG308_32440</name>
</gene>
<proteinExistence type="predicted"/>
<feature type="region of interest" description="Disordered" evidence="1">
    <location>
        <begin position="1"/>
        <end position="23"/>
    </location>
</feature>
<dbReference type="EMBL" id="CP109527">
    <property type="protein sequence ID" value="WTY35904.1"/>
    <property type="molecule type" value="Genomic_DNA"/>
</dbReference>
<feature type="transmembrane region" description="Helical" evidence="2">
    <location>
        <begin position="69"/>
        <end position="93"/>
    </location>
</feature>
<name>A0ABZ1N7D1_9NOCA</name>
<accession>A0ABZ1N7D1</accession>
<keyword evidence="2" id="KW-1133">Transmembrane helix</keyword>
<feature type="transmembrane region" description="Helical" evidence="2">
    <location>
        <begin position="113"/>
        <end position="134"/>
    </location>
</feature>
<evidence type="ECO:0000256" key="2">
    <source>
        <dbReference type="SAM" id="Phobius"/>
    </source>
</evidence>
<feature type="transmembrane region" description="Helical" evidence="2">
    <location>
        <begin position="180"/>
        <end position="199"/>
    </location>
</feature>
<keyword evidence="2" id="KW-0812">Transmembrane</keyword>
<evidence type="ECO:0000256" key="1">
    <source>
        <dbReference type="SAM" id="MobiDB-lite"/>
    </source>
</evidence>
<reference evidence="3 4" key="1">
    <citation type="submission" date="2022-10" db="EMBL/GenBank/DDBJ databases">
        <title>The complete genomes of actinobacterial strains from the NBC collection.</title>
        <authorList>
            <person name="Joergensen T.S."/>
            <person name="Alvarez Arevalo M."/>
            <person name="Sterndorff E.B."/>
            <person name="Faurdal D."/>
            <person name="Vuksanovic O."/>
            <person name="Mourched A.-S."/>
            <person name="Charusanti P."/>
            <person name="Shaw S."/>
            <person name="Blin K."/>
            <person name="Weber T."/>
        </authorList>
    </citation>
    <scope>NUCLEOTIDE SEQUENCE [LARGE SCALE GENOMIC DNA]</scope>
    <source>
        <strain evidence="3 4">NBC_01413</strain>
    </source>
</reference>
<keyword evidence="4" id="KW-1185">Reference proteome</keyword>
<sequence length="206" mass="22850">MIDRRPYRPTDRRRAVTREPFRPEARRDVGEPMRLTEVRAYCADGGLFPTAAAHFATHRVDRDEARRRLVINLSAAFLAAVVMVIVLAAVSLVSRGAYRVVFDTDRSLVRLDTGTPITSSLLLILAGGAFAVMFRAASLRRRMPRCAYPAIYRQFAIGFGAGSAVLVLRLMLFAPGHLDVLWGPVFGCLAAYAFVRTHFPLEIGTK</sequence>
<organism evidence="3 4">
    <name type="scientific">Nocardia salmonicida</name>
    <dbReference type="NCBI Taxonomy" id="53431"/>
    <lineage>
        <taxon>Bacteria</taxon>
        <taxon>Bacillati</taxon>
        <taxon>Actinomycetota</taxon>
        <taxon>Actinomycetes</taxon>
        <taxon>Mycobacteriales</taxon>
        <taxon>Nocardiaceae</taxon>
        <taxon>Nocardia</taxon>
    </lineage>
</organism>
<evidence type="ECO:0000313" key="4">
    <source>
        <dbReference type="Proteomes" id="UP001621418"/>
    </source>
</evidence>
<evidence type="ECO:0000313" key="3">
    <source>
        <dbReference type="EMBL" id="WTY35904.1"/>
    </source>
</evidence>
<keyword evidence="2" id="KW-0472">Membrane</keyword>